<keyword evidence="2" id="KW-1185">Reference proteome</keyword>
<evidence type="ECO:0008006" key="3">
    <source>
        <dbReference type="Google" id="ProtNLM"/>
    </source>
</evidence>
<dbReference type="AlphaFoldDB" id="A0A1H2CDC4"/>
<dbReference type="STRING" id="652787.SAMN05216490_4910"/>
<dbReference type="EMBL" id="LT629740">
    <property type="protein sequence ID" value="SDT68461.1"/>
    <property type="molecule type" value="Genomic_DNA"/>
</dbReference>
<evidence type="ECO:0000313" key="1">
    <source>
        <dbReference type="EMBL" id="SDT68461.1"/>
    </source>
</evidence>
<gene>
    <name evidence="1" type="ORF">SAMN05216490_4910</name>
</gene>
<evidence type="ECO:0000313" key="2">
    <source>
        <dbReference type="Proteomes" id="UP000199679"/>
    </source>
</evidence>
<proteinExistence type="predicted"/>
<protein>
    <recommendedName>
        <fullName evidence="3">CarboxypepD_reg-like domain-containing protein</fullName>
    </recommendedName>
</protein>
<sequence>MQILPANAQDYMTRNITVGNIGQVTIGQLLKKITARSDFNFAYNNKAITADSVVLISGYRGTLYDFLAGLFGPDYEFKEVPGYVILRHAPNKLILTAELDSDDPGELIVKGHVSDALFKTNIPQVSIVEKDLLIAQLTDQQGNFSFKISNPNISLLLTASKENYRDTSIYLLQDVPVVGLKLKKRRYKYDPDESKKRAKLEQGFSRFFITSRQKIQALNLGGLFAYSPYQVSLTPGLSSHGIYNSQVINHLSINLIGGYTAGIQGVELGGVFNIDRNNVSFFQAAGVFNIVGGNMKGIQMAGIYNQVLNNTSGVQIAGIYNQTNNLSSGMQLSMIGNVADTSRGLQLTGLINYSKVAGSQLSGVINIAKNVHGFQFGPVNIADSSDYPIGLINFVKNGPKSLALSYDDANFIHLDFRSGGRILYGLLGAGLNTAGGTYKYALELGLGAHMISDHRFSVDGELVTRLTTDLGKNSYQTYSLKFLPAYHLSHHFSLFAAPAFGFTSGSDNPKINRFGWVIHQETENNSFNIYSVDLAFGLLYRW</sequence>
<dbReference type="InterPro" id="IPR008969">
    <property type="entry name" value="CarboxyPept-like_regulatory"/>
</dbReference>
<dbReference type="Proteomes" id="UP000199679">
    <property type="component" value="Chromosome I"/>
</dbReference>
<accession>A0A1H2CDC4</accession>
<organism evidence="1 2">
    <name type="scientific">Mucilaginibacter mallensis</name>
    <dbReference type="NCBI Taxonomy" id="652787"/>
    <lineage>
        <taxon>Bacteria</taxon>
        <taxon>Pseudomonadati</taxon>
        <taxon>Bacteroidota</taxon>
        <taxon>Sphingobacteriia</taxon>
        <taxon>Sphingobacteriales</taxon>
        <taxon>Sphingobacteriaceae</taxon>
        <taxon>Mucilaginibacter</taxon>
    </lineage>
</organism>
<dbReference type="SUPFAM" id="SSF49464">
    <property type="entry name" value="Carboxypeptidase regulatory domain-like"/>
    <property type="match status" value="1"/>
</dbReference>
<name>A0A1H2CDC4_MUCMA</name>
<reference evidence="1 2" key="1">
    <citation type="submission" date="2016-10" db="EMBL/GenBank/DDBJ databases">
        <authorList>
            <person name="de Groot N.N."/>
        </authorList>
    </citation>
    <scope>NUCLEOTIDE SEQUENCE [LARGE SCALE GENOMIC DNA]</scope>
    <source>
        <strain evidence="1 2">MP1X4</strain>
    </source>
</reference>